<organism evidence="2 3">
    <name type="scientific">Saprolegnia diclina (strain VS20)</name>
    <dbReference type="NCBI Taxonomy" id="1156394"/>
    <lineage>
        <taxon>Eukaryota</taxon>
        <taxon>Sar</taxon>
        <taxon>Stramenopiles</taxon>
        <taxon>Oomycota</taxon>
        <taxon>Saprolegniomycetes</taxon>
        <taxon>Saprolegniales</taxon>
        <taxon>Saprolegniaceae</taxon>
        <taxon>Saprolegnia</taxon>
    </lineage>
</organism>
<dbReference type="VEuPathDB" id="FungiDB:SDRG_12634"/>
<dbReference type="OMA" id="RIDGICC"/>
<gene>
    <name evidence="2" type="ORF">SDRG_12634</name>
</gene>
<keyword evidence="1" id="KW-0812">Transmembrane</keyword>
<keyword evidence="3" id="KW-1185">Reference proteome</keyword>
<dbReference type="InParanoid" id="T0Q832"/>
<keyword evidence="1" id="KW-0472">Membrane</keyword>
<evidence type="ECO:0008006" key="4">
    <source>
        <dbReference type="Google" id="ProtNLM"/>
    </source>
</evidence>
<accession>T0Q832</accession>
<name>T0Q832_SAPDV</name>
<protein>
    <recommendedName>
        <fullName evidence="4">Transmembrane protein</fullName>
    </recommendedName>
</protein>
<dbReference type="Proteomes" id="UP000030762">
    <property type="component" value="Unassembled WGS sequence"/>
</dbReference>
<feature type="transmembrane region" description="Helical" evidence="1">
    <location>
        <begin position="293"/>
        <end position="314"/>
    </location>
</feature>
<feature type="transmembrane region" description="Helical" evidence="1">
    <location>
        <begin position="492"/>
        <end position="514"/>
    </location>
</feature>
<dbReference type="AlphaFoldDB" id="T0Q832"/>
<dbReference type="OrthoDB" id="10296694at2759"/>
<evidence type="ECO:0000313" key="2">
    <source>
        <dbReference type="EMBL" id="EQC29630.1"/>
    </source>
</evidence>
<evidence type="ECO:0000256" key="1">
    <source>
        <dbReference type="SAM" id="Phobius"/>
    </source>
</evidence>
<sequence>MASRSSLTPGGSAYLVGSTTATTIKSKHGAVFIASRAYTLAVSAISLLVVALVAGDAVVNNWTMLNYLGGGFFFITPIAATNGIDQLSAQYSFPRNLGMQNLSKVGRWMANYSVTNMVAKSDRIYLINTGDIPLTADSALCPIFAKTYVVDMGATNFRVSLALASDAVTHFRGNALTHFFTHDATENLGNTSLTSKQLINLNYIPGRITVDKRFTTEFTLLNSSVPQTRIVSYYRIFSRSFCTGCDPVAELGYSQCNMTMVYNDSAKTVQVTRSEFVPGSFYKLGFIMPSTGLGQVALAAKLIAIVFAILSYIASRRTVQWLDIDPTRGDSLLSRLQRAIVPKCFPYQSRALSYSMFCYNSDVFVFLYAFSVLIDIQNCLLYVRNVNLYTMYAPQFGYALQLFALSSRLLWVNCAILKMCKLLWNLLGTAAFAGDSVVMGFFNLSSVTSLYVSAIFLFYVPPFIEYNNAIIVSVTNAAERIDGICCEVFNGFYMRVASSIIAGLFANLFLVTLLDHIVHFKKWRALAKHSLARQAIYNSSSIVCDYIGDIRDERDGPIFVCHARRLSTLYWFFTSHLSLFGLPEKKGLRARKASALAVQAKAVTSGSTTPSVPTAVVLDESNDFMIVQDSDHNLRLLDFQLAEVTSLVFNIKILKNTTVTIK</sequence>
<feature type="transmembrane region" description="Helical" evidence="1">
    <location>
        <begin position="65"/>
        <end position="84"/>
    </location>
</feature>
<dbReference type="EMBL" id="JH767182">
    <property type="protein sequence ID" value="EQC29630.1"/>
    <property type="molecule type" value="Genomic_DNA"/>
</dbReference>
<dbReference type="GeneID" id="19953361"/>
<feature type="transmembrane region" description="Helical" evidence="1">
    <location>
        <begin position="37"/>
        <end position="58"/>
    </location>
</feature>
<feature type="transmembrane region" description="Helical" evidence="1">
    <location>
        <begin position="395"/>
        <end position="416"/>
    </location>
</feature>
<evidence type="ECO:0000313" key="3">
    <source>
        <dbReference type="Proteomes" id="UP000030762"/>
    </source>
</evidence>
<feature type="transmembrane region" description="Helical" evidence="1">
    <location>
        <begin position="437"/>
        <end position="460"/>
    </location>
</feature>
<dbReference type="RefSeq" id="XP_008616934.1">
    <property type="nucleotide sequence ID" value="XM_008618712.1"/>
</dbReference>
<proteinExistence type="predicted"/>
<reference evidence="2 3" key="1">
    <citation type="submission" date="2012-04" db="EMBL/GenBank/DDBJ databases">
        <title>The Genome Sequence of Saprolegnia declina VS20.</title>
        <authorList>
            <consortium name="The Broad Institute Genome Sequencing Platform"/>
            <person name="Russ C."/>
            <person name="Nusbaum C."/>
            <person name="Tyler B."/>
            <person name="van West P."/>
            <person name="Dieguez-Uribeondo J."/>
            <person name="de Bruijn I."/>
            <person name="Tripathy S."/>
            <person name="Jiang R."/>
            <person name="Young S.K."/>
            <person name="Zeng Q."/>
            <person name="Gargeya S."/>
            <person name="Fitzgerald M."/>
            <person name="Haas B."/>
            <person name="Abouelleil A."/>
            <person name="Alvarado L."/>
            <person name="Arachchi H.M."/>
            <person name="Berlin A."/>
            <person name="Chapman S.B."/>
            <person name="Goldberg J."/>
            <person name="Griggs A."/>
            <person name="Gujja S."/>
            <person name="Hansen M."/>
            <person name="Howarth C."/>
            <person name="Imamovic A."/>
            <person name="Larimer J."/>
            <person name="McCowen C."/>
            <person name="Montmayeur A."/>
            <person name="Murphy C."/>
            <person name="Neiman D."/>
            <person name="Pearson M."/>
            <person name="Priest M."/>
            <person name="Roberts A."/>
            <person name="Saif S."/>
            <person name="Shea T."/>
            <person name="Sisk P."/>
            <person name="Sykes S."/>
            <person name="Wortman J."/>
            <person name="Nusbaum C."/>
            <person name="Birren B."/>
        </authorList>
    </citation>
    <scope>NUCLEOTIDE SEQUENCE [LARGE SCALE GENOMIC DNA]</scope>
    <source>
        <strain evidence="2 3">VS20</strain>
    </source>
</reference>
<keyword evidence="1" id="KW-1133">Transmembrane helix</keyword>